<dbReference type="InterPro" id="IPR023430">
    <property type="entry name" value="Pept_HybD-like_dom_sf"/>
</dbReference>
<dbReference type="RefSeq" id="WP_284187474.1">
    <property type="nucleotide sequence ID" value="NZ_BSPX01000018.1"/>
</dbReference>
<dbReference type="PANTHER" id="PTHR30302:SF5">
    <property type="entry name" value="SLR1876 PROTEIN"/>
    <property type="match status" value="1"/>
</dbReference>
<dbReference type="EMBL" id="BSPX01000018">
    <property type="protein sequence ID" value="GLT22106.1"/>
    <property type="molecule type" value="Genomic_DNA"/>
</dbReference>
<comment type="caution">
    <text evidence="1">The sequence shown here is derived from an EMBL/GenBank/DDBJ whole genome shotgun (WGS) entry which is preliminary data.</text>
</comment>
<dbReference type="SUPFAM" id="SSF53163">
    <property type="entry name" value="HybD-like"/>
    <property type="match status" value="1"/>
</dbReference>
<dbReference type="CDD" id="cd06066">
    <property type="entry name" value="H2MP_NAD-link-bidir"/>
    <property type="match status" value="1"/>
</dbReference>
<reference evidence="2" key="1">
    <citation type="journal article" date="2019" name="Int. J. Syst. Evol. Microbiol.">
        <title>The Global Catalogue of Microorganisms (GCM) 10K type strain sequencing project: providing services to taxonomists for standard genome sequencing and annotation.</title>
        <authorList>
            <consortium name="The Broad Institute Genomics Platform"/>
            <consortium name="The Broad Institute Genome Sequencing Center for Infectious Disease"/>
            <person name="Wu L."/>
            <person name="Ma J."/>
        </authorList>
    </citation>
    <scope>NUCLEOTIDE SEQUENCE [LARGE SCALE GENOMIC DNA]</scope>
    <source>
        <strain evidence="2">NBRC 102407</strain>
    </source>
</reference>
<keyword evidence="2" id="KW-1185">Reference proteome</keyword>
<protein>
    <submittedName>
        <fullName evidence="1">Peptidase M52</fullName>
    </submittedName>
</protein>
<accession>A0ABQ6FB14</accession>
<proteinExistence type="predicted"/>
<evidence type="ECO:0000313" key="1">
    <source>
        <dbReference type="EMBL" id="GLT22106.1"/>
    </source>
</evidence>
<organism evidence="1 2">
    <name type="scientific">Zoogloea oryzae</name>
    <dbReference type="NCBI Taxonomy" id="310767"/>
    <lineage>
        <taxon>Bacteria</taxon>
        <taxon>Pseudomonadati</taxon>
        <taxon>Pseudomonadota</taxon>
        <taxon>Betaproteobacteria</taxon>
        <taxon>Rhodocyclales</taxon>
        <taxon>Zoogloeaceae</taxon>
        <taxon>Zoogloea</taxon>
    </lineage>
</organism>
<evidence type="ECO:0000313" key="2">
    <source>
        <dbReference type="Proteomes" id="UP001157167"/>
    </source>
</evidence>
<gene>
    <name evidence="1" type="ORF">GCM10007933_15620</name>
</gene>
<name>A0ABQ6FB14_9RHOO</name>
<dbReference type="NCBIfam" id="TIGR00072">
    <property type="entry name" value="hydrog_prot"/>
    <property type="match status" value="1"/>
</dbReference>
<dbReference type="InterPro" id="IPR000671">
    <property type="entry name" value="Peptidase_A31"/>
</dbReference>
<dbReference type="Proteomes" id="UP001157167">
    <property type="component" value="Unassembled WGS sequence"/>
</dbReference>
<dbReference type="Gene3D" id="3.40.50.1450">
    <property type="entry name" value="HybD-like"/>
    <property type="match status" value="1"/>
</dbReference>
<sequence>MDVVVFGVGNPSRGDDAIGPRLMAELEAAARPGVRLVEDFQLQVEHALDLEGAALALFIDAGTGTPAPFTFAEIEPRASRAVSSHALDPAAVLQVFRDVRQAPPPPAFVLCVRGESFELGAPLSEGAERHLTAARQWLANCLANPTPEHWRQLTGDLAFTP</sequence>
<dbReference type="PANTHER" id="PTHR30302">
    <property type="entry name" value="HYDROGENASE 1 MATURATION PROTEASE"/>
    <property type="match status" value="1"/>
</dbReference>